<protein>
    <submittedName>
        <fullName evidence="1">Uncharacterized protein</fullName>
    </submittedName>
</protein>
<dbReference type="AlphaFoldDB" id="A0A0B4DJ89"/>
<organism evidence="1 2">
    <name type="scientific">Chryseobacterium taiwanense</name>
    <dbReference type="NCBI Taxonomy" id="363331"/>
    <lineage>
        <taxon>Bacteria</taxon>
        <taxon>Pseudomonadati</taxon>
        <taxon>Bacteroidota</taxon>
        <taxon>Flavobacteriia</taxon>
        <taxon>Flavobacteriales</taxon>
        <taxon>Weeksellaceae</taxon>
        <taxon>Chryseobacterium group</taxon>
        <taxon>Chryseobacterium</taxon>
    </lineage>
</organism>
<dbReference type="EMBL" id="JWTA01000003">
    <property type="protein sequence ID" value="KIC64495.1"/>
    <property type="molecule type" value="Genomic_DNA"/>
</dbReference>
<proteinExistence type="predicted"/>
<dbReference type="Proteomes" id="UP000031167">
    <property type="component" value="Unassembled WGS sequence"/>
</dbReference>
<dbReference type="STRING" id="363331.RM51_02825"/>
<evidence type="ECO:0000313" key="2">
    <source>
        <dbReference type="Proteomes" id="UP000031167"/>
    </source>
</evidence>
<dbReference type="RefSeq" id="WP_039364923.1">
    <property type="nucleotide sequence ID" value="NZ_JWTA01000003.1"/>
</dbReference>
<dbReference type="OrthoDB" id="86940at2"/>
<accession>A0A0B4DJ89</accession>
<name>A0A0B4DJ89_9FLAO</name>
<comment type="caution">
    <text evidence="1">The sequence shown here is derived from an EMBL/GenBank/DDBJ whole genome shotgun (WGS) entry which is preliminary data.</text>
</comment>
<sequence>MKLFLSFLSFIIFTTFQSQELEDFVIPKGYEKVLEVKGDLDKDGKEETVIVFNTPEKIEHQGFNRKFYVLKNSQGSLKIWKENSTILNSSEAGFYPEDNKLEILVKNNCLVISQSFYSNSRHTDTSKYTFRFQNGNFYLIGAFNQFEDTCEFNFVQDVNFSTGKVIVDETYSECDGDENRKIPQDYHKEFIHKFDKLIKMNEFRIGENKFNIPNSKKYFTY</sequence>
<evidence type="ECO:0000313" key="1">
    <source>
        <dbReference type="EMBL" id="KIC64495.1"/>
    </source>
</evidence>
<reference evidence="1 2" key="1">
    <citation type="submission" date="2014-12" db="EMBL/GenBank/DDBJ databases">
        <title>Genome sequencing of Chryseobacterium taiwanense TPW19.</title>
        <authorList>
            <person name="Tan P.W."/>
            <person name="Chan K.-G."/>
        </authorList>
    </citation>
    <scope>NUCLEOTIDE SEQUENCE [LARGE SCALE GENOMIC DNA]</scope>
    <source>
        <strain evidence="1 2">TPW19</strain>
    </source>
</reference>
<keyword evidence="2" id="KW-1185">Reference proteome</keyword>
<gene>
    <name evidence="1" type="ORF">RM51_02825</name>
</gene>